<dbReference type="EMBL" id="JANIIC010000016">
    <property type="protein sequence ID" value="MCQ8830529.1"/>
    <property type="molecule type" value="Genomic_DNA"/>
</dbReference>
<accession>A0A9X2LVY4</accession>
<protein>
    <submittedName>
        <fullName evidence="1">Uncharacterized protein</fullName>
    </submittedName>
</protein>
<evidence type="ECO:0000313" key="2">
    <source>
        <dbReference type="Proteomes" id="UP001142400"/>
    </source>
</evidence>
<reference evidence="1" key="1">
    <citation type="submission" date="2022-06" db="EMBL/GenBank/DDBJ databases">
        <title>WGS of actinobacteria.</title>
        <authorList>
            <person name="Thawai C."/>
        </authorList>
    </citation>
    <scope>NUCLEOTIDE SEQUENCE</scope>
    <source>
        <strain evidence="1">DSM 42010</strain>
    </source>
</reference>
<dbReference type="RefSeq" id="WP_257631647.1">
    <property type="nucleotide sequence ID" value="NZ_JANIIC010000016.1"/>
</dbReference>
<proteinExistence type="predicted"/>
<comment type="caution">
    <text evidence="1">The sequence shown here is derived from an EMBL/GenBank/DDBJ whole genome shotgun (WGS) entry which is preliminary data.</text>
</comment>
<dbReference type="AlphaFoldDB" id="A0A9X2LVY4"/>
<name>A0A9X2LVY4_STRMQ</name>
<gene>
    <name evidence="1" type="ORF">NQU54_16015</name>
</gene>
<sequence>MRASIRSALEQSAELTRQGRLVDGLAVGEAAINQSTDDEQSEIRQWLNNHADDFTGQVS</sequence>
<organism evidence="1 2">
    <name type="scientific">Streptomyces malaysiensis subsp. samsunensis</name>
    <dbReference type="NCBI Taxonomy" id="459658"/>
    <lineage>
        <taxon>Bacteria</taxon>
        <taxon>Bacillati</taxon>
        <taxon>Actinomycetota</taxon>
        <taxon>Actinomycetes</taxon>
        <taxon>Kitasatosporales</taxon>
        <taxon>Streptomycetaceae</taxon>
        <taxon>Streptomyces</taxon>
        <taxon>Streptomyces violaceusniger group</taxon>
    </lineage>
</organism>
<dbReference type="Proteomes" id="UP001142400">
    <property type="component" value="Unassembled WGS sequence"/>
</dbReference>
<evidence type="ECO:0000313" key="1">
    <source>
        <dbReference type="EMBL" id="MCQ8830529.1"/>
    </source>
</evidence>
<keyword evidence="2" id="KW-1185">Reference proteome</keyword>